<keyword evidence="3" id="KW-1185">Reference proteome</keyword>
<protein>
    <recommendedName>
        <fullName evidence="1">GATOR2 complex protein MIO zinc-ribbon like domain-containing protein</fullName>
    </recommendedName>
</protein>
<dbReference type="CDD" id="cd16691">
    <property type="entry name" value="mRING-H2-C3H3C2_Mio"/>
    <property type="match status" value="1"/>
</dbReference>
<dbReference type="EMBL" id="DS028118">
    <property type="protein sequence ID" value="EEY58309.1"/>
    <property type="molecule type" value="Genomic_DNA"/>
</dbReference>
<reference evidence="3" key="1">
    <citation type="journal article" date="2009" name="Nature">
        <title>Genome sequence and analysis of the Irish potato famine pathogen Phytophthora infestans.</title>
        <authorList>
            <consortium name="The Broad Institute Genome Sequencing Platform"/>
            <person name="Haas B.J."/>
            <person name="Kamoun S."/>
            <person name="Zody M.C."/>
            <person name="Jiang R.H."/>
            <person name="Handsaker R.E."/>
            <person name="Cano L.M."/>
            <person name="Grabherr M."/>
            <person name="Kodira C.D."/>
            <person name="Raffaele S."/>
            <person name="Torto-Alalibo T."/>
            <person name="Bozkurt T.O."/>
            <person name="Ah-Fong A.M."/>
            <person name="Alvarado L."/>
            <person name="Anderson V.L."/>
            <person name="Armstrong M.R."/>
            <person name="Avrova A."/>
            <person name="Baxter L."/>
            <person name="Beynon J."/>
            <person name="Boevink P.C."/>
            <person name="Bollmann S.R."/>
            <person name="Bos J.I."/>
            <person name="Bulone V."/>
            <person name="Cai G."/>
            <person name="Cakir C."/>
            <person name="Carrington J.C."/>
            <person name="Chawner M."/>
            <person name="Conti L."/>
            <person name="Costanzo S."/>
            <person name="Ewan R."/>
            <person name="Fahlgren N."/>
            <person name="Fischbach M.A."/>
            <person name="Fugelstad J."/>
            <person name="Gilroy E.M."/>
            <person name="Gnerre S."/>
            <person name="Green P.J."/>
            <person name="Grenville-Briggs L.J."/>
            <person name="Griffith J."/>
            <person name="Grunwald N.J."/>
            <person name="Horn K."/>
            <person name="Horner N.R."/>
            <person name="Hu C.H."/>
            <person name="Huitema E."/>
            <person name="Jeong D.H."/>
            <person name="Jones A.M."/>
            <person name="Jones J.D."/>
            <person name="Jones R.W."/>
            <person name="Karlsson E.K."/>
            <person name="Kunjeti S.G."/>
            <person name="Lamour K."/>
            <person name="Liu Z."/>
            <person name="Ma L."/>
            <person name="Maclean D."/>
            <person name="Chibucos M.C."/>
            <person name="McDonald H."/>
            <person name="McWalters J."/>
            <person name="Meijer H.J."/>
            <person name="Morgan W."/>
            <person name="Morris P.F."/>
            <person name="Munro C.A."/>
            <person name="O'Neill K."/>
            <person name="Ospina-Giraldo M."/>
            <person name="Pinzon A."/>
            <person name="Pritchard L."/>
            <person name="Ramsahoye B."/>
            <person name="Ren Q."/>
            <person name="Restrepo S."/>
            <person name="Roy S."/>
            <person name="Sadanandom A."/>
            <person name="Savidor A."/>
            <person name="Schornack S."/>
            <person name="Schwartz D.C."/>
            <person name="Schumann U.D."/>
            <person name="Schwessinger B."/>
            <person name="Seyer L."/>
            <person name="Sharpe T."/>
            <person name="Silvar C."/>
            <person name="Song J."/>
            <person name="Studholme D.J."/>
            <person name="Sykes S."/>
            <person name="Thines M."/>
            <person name="van de Vondervoort P.J."/>
            <person name="Phuntumart V."/>
            <person name="Wawra S."/>
            <person name="Weide R."/>
            <person name="Win J."/>
            <person name="Young C."/>
            <person name="Zhou S."/>
            <person name="Fry W."/>
            <person name="Meyers B.C."/>
            <person name="van West P."/>
            <person name="Ristaino J."/>
            <person name="Govers F."/>
            <person name="Birch P.R."/>
            <person name="Whisson S.C."/>
            <person name="Judelson H.S."/>
            <person name="Nusbaum C."/>
        </authorList>
    </citation>
    <scope>NUCLEOTIDE SEQUENCE [LARGE SCALE GENOMIC DNA]</scope>
    <source>
        <strain evidence="3">T30-4</strain>
    </source>
</reference>
<dbReference type="Proteomes" id="UP000006643">
    <property type="component" value="Unassembled WGS sequence"/>
</dbReference>
<dbReference type="InterPro" id="IPR031488">
    <property type="entry name" value="Zn_ribbon_mio"/>
</dbReference>
<dbReference type="GeneID" id="9473047"/>
<dbReference type="OMA" id="CNCHCQH"/>
<name>D0MS40_PHYIT</name>
<dbReference type="VEuPathDB" id="FungiDB:PITG_00961"/>
<dbReference type="OrthoDB" id="341486at2759"/>
<proteinExistence type="predicted"/>
<dbReference type="Pfam" id="PF17034">
    <property type="entry name" value="zinc_ribbon_16"/>
    <property type="match status" value="1"/>
</dbReference>
<accession>D0MS40</accession>
<dbReference type="InParanoid" id="D0MS40"/>
<dbReference type="HOGENOM" id="CLU_1630273_0_0_1"/>
<dbReference type="RefSeq" id="XP_002909495.1">
    <property type="nucleotide sequence ID" value="XM_002909449.1"/>
</dbReference>
<dbReference type="eggNOG" id="KOG1008">
    <property type="taxonomic scope" value="Eukaryota"/>
</dbReference>
<evidence type="ECO:0000313" key="2">
    <source>
        <dbReference type="EMBL" id="EEY58309.1"/>
    </source>
</evidence>
<organism evidence="2 3">
    <name type="scientific">Phytophthora infestans (strain T30-4)</name>
    <name type="common">Potato late blight agent</name>
    <dbReference type="NCBI Taxonomy" id="403677"/>
    <lineage>
        <taxon>Eukaryota</taxon>
        <taxon>Sar</taxon>
        <taxon>Stramenopiles</taxon>
        <taxon>Oomycota</taxon>
        <taxon>Peronosporomycetes</taxon>
        <taxon>Peronosporales</taxon>
        <taxon>Peronosporaceae</taxon>
        <taxon>Phytophthora</taxon>
    </lineage>
</organism>
<dbReference type="PANTHER" id="PTHR16453">
    <property type="entry name" value="WD40 DOMAIN-CONTAINING PROTEIN MIO FAMILY MEMBER"/>
    <property type="match status" value="1"/>
</dbReference>
<dbReference type="STRING" id="403677.D0MS40"/>
<feature type="domain" description="GATOR2 complex protein MIO zinc-ribbon like" evidence="1">
    <location>
        <begin position="34"/>
        <end position="81"/>
    </location>
</feature>
<dbReference type="AlphaFoldDB" id="D0MS40"/>
<dbReference type="GO" id="GO:0005737">
    <property type="term" value="C:cytoplasm"/>
    <property type="evidence" value="ECO:0007669"/>
    <property type="project" value="TreeGrafter"/>
</dbReference>
<gene>
    <name evidence="2" type="ORF">PITG_00961</name>
</gene>
<evidence type="ECO:0000259" key="1">
    <source>
        <dbReference type="Pfam" id="PF17034"/>
    </source>
</evidence>
<sequence>MSEAVSNLVSSVAADNGGVLKEPKTGKNEYENLAQLSSIPFVEWFTWCQSCKHGGHAHHLADWFKAHTVCPVTDCNCQCQHLDLPIVGDDNQMQLIEQQRAISATKTRGKSVGAWAEEIFPGEATTAAGVARIAELAAQFLSVFCYGVGLHVSLLLVGSTSSY</sequence>
<dbReference type="InterPro" id="IPR037593">
    <property type="entry name" value="MIOS/Sea4"/>
</dbReference>
<dbReference type="KEGG" id="pif:PITG_00961"/>
<dbReference type="PANTHER" id="PTHR16453:SF9">
    <property type="entry name" value="GATOR COMPLEX PROTEIN MIOS"/>
    <property type="match status" value="1"/>
</dbReference>
<evidence type="ECO:0000313" key="3">
    <source>
        <dbReference type="Proteomes" id="UP000006643"/>
    </source>
</evidence>